<evidence type="ECO:0000256" key="1">
    <source>
        <dbReference type="SAM" id="MobiDB-lite"/>
    </source>
</evidence>
<name>A0A7J6KJS2_PERCH</name>
<dbReference type="Proteomes" id="UP000591131">
    <property type="component" value="Unassembled WGS sequence"/>
</dbReference>
<evidence type="ECO:0000313" key="2">
    <source>
        <dbReference type="EMBL" id="KAF4647210.1"/>
    </source>
</evidence>
<comment type="caution">
    <text evidence="2">The sequence shown here is derived from an EMBL/GenBank/DDBJ whole genome shotgun (WGS) entry which is preliminary data.</text>
</comment>
<reference evidence="2 3" key="1">
    <citation type="submission" date="2020-04" db="EMBL/GenBank/DDBJ databases">
        <title>Perkinsus chesapeaki whole genome sequence.</title>
        <authorList>
            <person name="Bogema D.R."/>
        </authorList>
    </citation>
    <scope>NUCLEOTIDE SEQUENCE [LARGE SCALE GENOMIC DNA]</scope>
    <source>
        <strain evidence="2">ATCC PRA-425</strain>
    </source>
</reference>
<feature type="non-terminal residue" evidence="2">
    <location>
        <position position="198"/>
    </location>
</feature>
<accession>A0A7J6KJS2</accession>
<dbReference type="AlphaFoldDB" id="A0A7J6KJS2"/>
<protein>
    <submittedName>
        <fullName evidence="2">Uncharacterized protein</fullName>
    </submittedName>
</protein>
<organism evidence="2 3">
    <name type="scientific">Perkinsus chesapeaki</name>
    <name type="common">Clam parasite</name>
    <name type="synonym">Perkinsus andrewsi</name>
    <dbReference type="NCBI Taxonomy" id="330153"/>
    <lineage>
        <taxon>Eukaryota</taxon>
        <taxon>Sar</taxon>
        <taxon>Alveolata</taxon>
        <taxon>Perkinsozoa</taxon>
        <taxon>Perkinsea</taxon>
        <taxon>Perkinsida</taxon>
        <taxon>Perkinsidae</taxon>
        <taxon>Perkinsus</taxon>
    </lineage>
</organism>
<dbReference type="OrthoDB" id="10276619at2759"/>
<sequence>QRRQQASLSQRRKLNRQSKLKDKLKEATNSSGDLLTATLSDGSVVQVSDLVLPAPDYVRDVPLLHDRNRRGAFSDGSLVFYRSKNPSYDGDRTIAEWLIYVGKVISYIPSESQYSLQVYCPGDAGTRWLPLWNGSPKRGVQPTIRRSKCPPGAKPKVVKVLESDVLAKCDLTPSGSLGPNAREWLHAAGVAPSSSTAD</sequence>
<feature type="region of interest" description="Disordered" evidence="1">
    <location>
        <begin position="1"/>
        <end position="25"/>
    </location>
</feature>
<evidence type="ECO:0000313" key="3">
    <source>
        <dbReference type="Proteomes" id="UP000591131"/>
    </source>
</evidence>
<gene>
    <name evidence="2" type="ORF">FOL47_004905</name>
</gene>
<proteinExistence type="predicted"/>
<dbReference type="EMBL" id="JAAPAO010002779">
    <property type="protein sequence ID" value="KAF4647210.1"/>
    <property type="molecule type" value="Genomic_DNA"/>
</dbReference>
<keyword evidence="3" id="KW-1185">Reference proteome</keyword>